<gene>
    <name evidence="2" type="primary">Cnig_chr_II.g7572</name>
    <name evidence="2" type="ORF">B9Z55_007572</name>
</gene>
<feature type="signal peptide" evidence="1">
    <location>
        <begin position="1"/>
        <end position="20"/>
    </location>
</feature>
<sequence length="132" mass="14898">MKDLLLLLLVGVLVLENALSSDIEIAVIRMDVADDLRTDGLVDLGTSDDIKLVENSMSRANLISSSLDDDLDAKVHNALRNMQKEDKNVSKVFRCCCHENKLVYLHHLHNFLKNHTDTLCQEAWSKNAPQRT</sequence>
<name>A0A2G5VAA5_9PELO</name>
<comment type="caution">
    <text evidence="2">The sequence shown here is derived from an EMBL/GenBank/DDBJ whole genome shotgun (WGS) entry which is preliminary data.</text>
</comment>
<accession>A0A2G5VAA5</accession>
<proteinExistence type="predicted"/>
<evidence type="ECO:0000256" key="1">
    <source>
        <dbReference type="SAM" id="SignalP"/>
    </source>
</evidence>
<keyword evidence="1" id="KW-0732">Signal</keyword>
<reference evidence="3" key="1">
    <citation type="submission" date="2017-10" db="EMBL/GenBank/DDBJ databases">
        <title>Rapid genome shrinkage in a self-fertile nematode reveals novel sperm competition proteins.</title>
        <authorList>
            <person name="Yin D."/>
            <person name="Schwarz E.M."/>
            <person name="Thomas C.G."/>
            <person name="Felde R.L."/>
            <person name="Korf I.F."/>
            <person name="Cutter A.D."/>
            <person name="Schartner C.M."/>
            <person name="Ralston E.J."/>
            <person name="Meyer B.J."/>
            <person name="Haag E.S."/>
        </authorList>
    </citation>
    <scope>NUCLEOTIDE SEQUENCE [LARGE SCALE GENOMIC DNA]</scope>
    <source>
        <strain evidence="3">JU1422</strain>
    </source>
</reference>
<feature type="chain" id="PRO_5013781334" evidence="1">
    <location>
        <begin position="21"/>
        <end position="132"/>
    </location>
</feature>
<dbReference type="EMBL" id="PDUG01000002">
    <property type="protein sequence ID" value="PIC48682.1"/>
    <property type="molecule type" value="Genomic_DNA"/>
</dbReference>
<keyword evidence="3" id="KW-1185">Reference proteome</keyword>
<evidence type="ECO:0000313" key="2">
    <source>
        <dbReference type="EMBL" id="PIC48682.1"/>
    </source>
</evidence>
<organism evidence="2 3">
    <name type="scientific">Caenorhabditis nigoni</name>
    <dbReference type="NCBI Taxonomy" id="1611254"/>
    <lineage>
        <taxon>Eukaryota</taxon>
        <taxon>Metazoa</taxon>
        <taxon>Ecdysozoa</taxon>
        <taxon>Nematoda</taxon>
        <taxon>Chromadorea</taxon>
        <taxon>Rhabditida</taxon>
        <taxon>Rhabditina</taxon>
        <taxon>Rhabditomorpha</taxon>
        <taxon>Rhabditoidea</taxon>
        <taxon>Rhabditidae</taxon>
        <taxon>Peloderinae</taxon>
        <taxon>Caenorhabditis</taxon>
    </lineage>
</organism>
<protein>
    <submittedName>
        <fullName evidence="2">Uncharacterized protein</fullName>
    </submittedName>
</protein>
<evidence type="ECO:0000313" key="3">
    <source>
        <dbReference type="Proteomes" id="UP000230233"/>
    </source>
</evidence>
<dbReference type="AlphaFoldDB" id="A0A2G5VAA5"/>
<dbReference type="Proteomes" id="UP000230233">
    <property type="component" value="Chromosome II"/>
</dbReference>